<keyword evidence="4" id="KW-0663">Pyridoxal phosphate</keyword>
<evidence type="ECO:0000259" key="5">
    <source>
        <dbReference type="Pfam" id="PF00291"/>
    </source>
</evidence>
<dbReference type="InterPro" id="IPR001926">
    <property type="entry name" value="TrpB-like_PALP"/>
</dbReference>
<dbReference type="GO" id="GO:1901605">
    <property type="term" value="P:alpha-amino acid metabolic process"/>
    <property type="evidence" value="ECO:0007669"/>
    <property type="project" value="UniProtKB-ARBA"/>
</dbReference>
<protein>
    <submittedName>
        <fullName evidence="6">2,3-diaminopropionate biosynthesis protein SbnA</fullName>
    </submittedName>
</protein>
<accession>A0A101QEU8</accession>
<feature type="domain" description="Tryptophan synthase beta chain-like PALP" evidence="5">
    <location>
        <begin position="19"/>
        <end position="292"/>
    </location>
</feature>
<dbReference type="SUPFAM" id="SSF53686">
    <property type="entry name" value="Tryptophan synthase beta subunit-like PLP-dependent enzymes"/>
    <property type="match status" value="1"/>
</dbReference>
<dbReference type="InterPro" id="IPR023927">
    <property type="entry name" value="SbnA"/>
</dbReference>
<sequence length="315" mass="33754">MIYEHAYDLVTDDLFVLLPRMVPGSDVFLKIEGLNPAGSVKLKTALSLIEDAEHRGVLAPGARVIESSSGNLGIALSSICAAKGYRFTCVVDPNTNATSIDHMRALGAEVVVVDTVDANGGFLQSRIAHIRRHLEADPTVVWLNQYANPANPRAHYEQTARTLLKEVQHLDYLFIGVGSTGTFVGCARYLREFSPHTRIVAVDALGSVILGAAPGPRRIPGLGASRVPELFEPGLADDVVLVAEEDAVRECRLLARTHGLLTGGSTGSVLAAVRRRAATLPAGSRIAAVSPDLGERYLGTIYNDDWVERNLGVLT</sequence>
<name>A0A101QEU8_STRCK</name>
<organism evidence="6 7">
    <name type="scientific">Streptomyces corchorusii</name>
    <name type="common">Streptomyces chibaensis</name>
    <dbReference type="NCBI Taxonomy" id="1903"/>
    <lineage>
        <taxon>Bacteria</taxon>
        <taxon>Bacillati</taxon>
        <taxon>Actinomycetota</taxon>
        <taxon>Actinomycetes</taxon>
        <taxon>Kitasatosporales</taxon>
        <taxon>Streptomycetaceae</taxon>
        <taxon>Streptomyces</taxon>
    </lineage>
</organism>
<dbReference type="RefSeq" id="WP_059263450.1">
    <property type="nucleotide sequence ID" value="NZ_KQ948355.1"/>
</dbReference>
<dbReference type="Gene3D" id="3.40.50.1100">
    <property type="match status" value="2"/>
</dbReference>
<evidence type="ECO:0000256" key="4">
    <source>
        <dbReference type="ARBA" id="ARBA00022898"/>
    </source>
</evidence>
<evidence type="ECO:0000256" key="3">
    <source>
        <dbReference type="ARBA" id="ARBA00022679"/>
    </source>
</evidence>
<comment type="subunit">
    <text evidence="2">Homodimer.</text>
</comment>
<proteinExistence type="predicted"/>
<evidence type="ECO:0000256" key="2">
    <source>
        <dbReference type="ARBA" id="ARBA00011738"/>
    </source>
</evidence>
<dbReference type="GO" id="GO:0016740">
    <property type="term" value="F:transferase activity"/>
    <property type="evidence" value="ECO:0007669"/>
    <property type="project" value="UniProtKB-KW"/>
</dbReference>
<comment type="caution">
    <text evidence="6">The sequence shown here is derived from an EMBL/GenBank/DDBJ whole genome shotgun (WGS) entry which is preliminary data.</text>
</comment>
<comment type="cofactor">
    <cofactor evidence="1">
        <name>pyridoxal 5'-phosphate</name>
        <dbReference type="ChEBI" id="CHEBI:597326"/>
    </cofactor>
</comment>
<reference evidence="6 7" key="1">
    <citation type="submission" date="2015-10" db="EMBL/GenBank/DDBJ databases">
        <title>Draft genome sequence of Streptomyces corchorusii DSM 40340, type strain for the species Streptomyces corchorusii.</title>
        <authorList>
            <person name="Ruckert C."/>
            <person name="Winkler A."/>
            <person name="Kalinowski J."/>
            <person name="Kampfer P."/>
            <person name="Glaeser S."/>
        </authorList>
    </citation>
    <scope>NUCLEOTIDE SEQUENCE [LARGE SCALE GENOMIC DNA]</scope>
    <source>
        <strain evidence="6 7">DSM 40340</strain>
    </source>
</reference>
<dbReference type="Proteomes" id="UP000053398">
    <property type="component" value="Unassembled WGS sequence"/>
</dbReference>
<dbReference type="EMBL" id="LMWP01000014">
    <property type="protein sequence ID" value="KUN28500.1"/>
    <property type="molecule type" value="Genomic_DNA"/>
</dbReference>
<evidence type="ECO:0000313" key="7">
    <source>
        <dbReference type="Proteomes" id="UP000053398"/>
    </source>
</evidence>
<evidence type="ECO:0000256" key="1">
    <source>
        <dbReference type="ARBA" id="ARBA00001933"/>
    </source>
</evidence>
<dbReference type="InterPro" id="IPR036052">
    <property type="entry name" value="TrpB-like_PALP_sf"/>
</dbReference>
<dbReference type="Pfam" id="PF00291">
    <property type="entry name" value="PALP"/>
    <property type="match status" value="1"/>
</dbReference>
<gene>
    <name evidence="6" type="ORF">AQJ11_13385</name>
</gene>
<dbReference type="AlphaFoldDB" id="A0A101QEU8"/>
<keyword evidence="3" id="KW-0808">Transferase</keyword>
<dbReference type="InterPro" id="IPR050214">
    <property type="entry name" value="Cys_Synth/Cystath_Beta-Synth"/>
</dbReference>
<dbReference type="NCBIfam" id="TIGR03945">
    <property type="entry name" value="PLP_SbnA_fam"/>
    <property type="match status" value="1"/>
</dbReference>
<dbReference type="CDD" id="cd01561">
    <property type="entry name" value="CBS_like"/>
    <property type="match status" value="1"/>
</dbReference>
<evidence type="ECO:0000313" key="6">
    <source>
        <dbReference type="EMBL" id="KUN28500.1"/>
    </source>
</evidence>
<dbReference type="PANTHER" id="PTHR10314">
    <property type="entry name" value="CYSTATHIONINE BETA-SYNTHASE"/>
    <property type="match status" value="1"/>
</dbReference>
<keyword evidence="7" id="KW-1185">Reference proteome</keyword>